<evidence type="ECO:0000313" key="3">
    <source>
        <dbReference type="WBParaSite" id="Csp11.Scaffold630.g22312.t1"/>
    </source>
</evidence>
<evidence type="ECO:0000256" key="1">
    <source>
        <dbReference type="SAM" id="MobiDB-lite"/>
    </source>
</evidence>
<feature type="compositionally biased region" description="Polar residues" evidence="1">
    <location>
        <begin position="81"/>
        <end position="93"/>
    </location>
</feature>
<organism evidence="2 3">
    <name type="scientific">Caenorhabditis tropicalis</name>
    <dbReference type="NCBI Taxonomy" id="1561998"/>
    <lineage>
        <taxon>Eukaryota</taxon>
        <taxon>Metazoa</taxon>
        <taxon>Ecdysozoa</taxon>
        <taxon>Nematoda</taxon>
        <taxon>Chromadorea</taxon>
        <taxon>Rhabditida</taxon>
        <taxon>Rhabditina</taxon>
        <taxon>Rhabditomorpha</taxon>
        <taxon>Rhabditoidea</taxon>
        <taxon>Rhabditidae</taxon>
        <taxon>Peloderinae</taxon>
        <taxon>Caenorhabditis</taxon>
    </lineage>
</organism>
<accession>A0A1I7V4H9</accession>
<keyword evidence="2" id="KW-1185">Reference proteome</keyword>
<reference evidence="3" key="1">
    <citation type="submission" date="2016-11" db="UniProtKB">
        <authorList>
            <consortium name="WormBaseParasite"/>
        </authorList>
    </citation>
    <scope>IDENTIFICATION</scope>
</reference>
<dbReference type="eggNOG" id="ENOG502TK4S">
    <property type="taxonomic scope" value="Eukaryota"/>
</dbReference>
<feature type="region of interest" description="Disordered" evidence="1">
    <location>
        <begin position="1"/>
        <end position="111"/>
    </location>
</feature>
<protein>
    <submittedName>
        <fullName evidence="3">Uncharacterized protein</fullName>
    </submittedName>
</protein>
<feature type="compositionally biased region" description="Basic and acidic residues" evidence="1">
    <location>
        <begin position="100"/>
        <end position="111"/>
    </location>
</feature>
<name>A0A1I7V4H9_9PELO</name>
<dbReference type="AlphaFoldDB" id="A0A1I7V4H9"/>
<sequence>MSPSTSSYPSSPYGSSISTVPSTSYPSTSWPSTHPPEDLPTVQQAFQAQQQSYGSTPSINSFSSHSNGFGGLPGLLPPPNSQNSDCPWCSQNGGYRGKRIPNEEEKKNEKV</sequence>
<feature type="compositionally biased region" description="Low complexity" evidence="1">
    <location>
        <begin position="43"/>
        <end position="66"/>
    </location>
</feature>
<feature type="compositionally biased region" description="Low complexity" evidence="1">
    <location>
        <begin position="1"/>
        <end position="32"/>
    </location>
</feature>
<proteinExistence type="predicted"/>
<evidence type="ECO:0000313" key="2">
    <source>
        <dbReference type="Proteomes" id="UP000095282"/>
    </source>
</evidence>
<dbReference type="Proteomes" id="UP000095282">
    <property type="component" value="Unplaced"/>
</dbReference>
<dbReference type="WBParaSite" id="Csp11.Scaffold630.g22312.t1">
    <property type="protein sequence ID" value="Csp11.Scaffold630.g22312.t1"/>
    <property type="gene ID" value="Csp11.Scaffold630.g22312"/>
</dbReference>